<reference evidence="4 5" key="1">
    <citation type="submission" date="2019-06" db="EMBL/GenBank/DDBJ databases">
        <authorList>
            <person name="Palmer J.M."/>
        </authorList>
    </citation>
    <scope>NUCLEOTIDE SEQUENCE [LARGE SCALE GENOMIC DNA]</scope>
    <source>
        <strain evidence="4 5">TWF106</strain>
    </source>
</reference>
<sequence>MRLYPRLLGVDKGNLLDDKSARRDIIYDKIVRPLWNIAKPPQVSRPVNKRHQVEESHRKIPNKGTVVLYYIQETPKDPNILAAANDFIRHLNDFTKAHVPIISQDIQHYGHYDRVKVAIIDSGVVLRADWLRRAKKDGRFIEGKCWIAGRDSNDFNDFFGHGIDVAHQLLFAAPNAAIYIAKIADEKEISDDQTGVIAKAIEYAVDVWKVDIISLSLGLEASNTRIAAAIDKATANKSTLVFAAARNHGIHKHQTWPAHRYDVIGINAADGNGGSTQSFNPFPVPNRPNFATLGIGTRSTWKGDEVRRSGTSFAVPIVAIAAKLAAATAMLDEVHGKPTRQDPRDKNNYAPGRISQHNTVTACLSDGVYGMTAATAHIISMLSSYKAVRFGVMIGIGGGVPSAAHDIRLGDVIVSKPRGTSAGVIQYDFGKAINRQIIPNGSSDKPSKVLLTAMASLAADHMMNGNHLLEHISIMLDKYPKMKERLSYRGANIVRHNIPV</sequence>
<organism evidence="4 5">
    <name type="scientific">Orbilia oligospora</name>
    <name type="common">Nematode-trapping fungus</name>
    <name type="synonym">Arthrobotrys oligospora</name>
    <dbReference type="NCBI Taxonomy" id="2813651"/>
    <lineage>
        <taxon>Eukaryota</taxon>
        <taxon>Fungi</taxon>
        <taxon>Dikarya</taxon>
        <taxon>Ascomycota</taxon>
        <taxon>Pezizomycotina</taxon>
        <taxon>Orbiliomycetes</taxon>
        <taxon>Orbiliales</taxon>
        <taxon>Orbiliaceae</taxon>
        <taxon>Orbilia</taxon>
    </lineage>
</organism>
<feature type="active site" description="Charge relay system" evidence="1">
    <location>
        <position position="312"/>
    </location>
</feature>
<feature type="active site" description="Charge relay system" evidence="1">
    <location>
        <position position="161"/>
    </location>
</feature>
<dbReference type="InterPro" id="IPR035994">
    <property type="entry name" value="Nucleoside_phosphorylase_sf"/>
</dbReference>
<keyword evidence="1" id="KW-0645">Protease</keyword>
<protein>
    <recommendedName>
        <fullName evidence="3">Peptidase S8/S53 domain-containing protein</fullName>
    </recommendedName>
</protein>
<dbReference type="InterPro" id="IPR000209">
    <property type="entry name" value="Peptidase_S8/S53_dom"/>
</dbReference>
<dbReference type="GO" id="GO:0009116">
    <property type="term" value="P:nucleoside metabolic process"/>
    <property type="evidence" value="ECO:0007669"/>
    <property type="project" value="InterPro"/>
</dbReference>
<proteinExistence type="inferred from homology"/>
<accession>A0A7C8QP11</accession>
<dbReference type="InterPro" id="IPR053137">
    <property type="entry name" value="NLR-like"/>
</dbReference>
<feature type="domain" description="Peptidase S8/S53" evidence="3">
    <location>
        <begin position="114"/>
        <end position="324"/>
    </location>
</feature>
<name>A0A7C8QP11_ORBOL</name>
<dbReference type="CDD" id="cd00306">
    <property type="entry name" value="Peptidases_S8_S53"/>
    <property type="match status" value="1"/>
</dbReference>
<dbReference type="Gene3D" id="3.40.50.200">
    <property type="entry name" value="Peptidase S8/S53 domain"/>
    <property type="match status" value="1"/>
</dbReference>
<comment type="caution">
    <text evidence="4">The sequence shown here is derived from an EMBL/GenBank/DDBJ whole genome shotgun (WGS) entry which is preliminary data.</text>
</comment>
<dbReference type="InterPro" id="IPR036852">
    <property type="entry name" value="Peptidase_S8/S53_dom_sf"/>
</dbReference>
<dbReference type="PANTHER" id="PTHR46082:SF11">
    <property type="entry name" value="AAA+ ATPASE DOMAIN-CONTAINING PROTEIN-RELATED"/>
    <property type="match status" value="1"/>
</dbReference>
<evidence type="ECO:0000256" key="2">
    <source>
        <dbReference type="SAM" id="MobiDB-lite"/>
    </source>
</evidence>
<evidence type="ECO:0000313" key="4">
    <source>
        <dbReference type="EMBL" id="KAF3221168.1"/>
    </source>
</evidence>
<dbReference type="EMBL" id="WIWS01000030">
    <property type="protein sequence ID" value="KAF3221168.1"/>
    <property type="molecule type" value="Genomic_DNA"/>
</dbReference>
<dbReference type="SUPFAM" id="SSF53167">
    <property type="entry name" value="Purine and uridine phosphorylases"/>
    <property type="match status" value="1"/>
</dbReference>
<comment type="similarity">
    <text evidence="1">Belongs to the peptidase S8 family.</text>
</comment>
<evidence type="ECO:0000259" key="3">
    <source>
        <dbReference type="Pfam" id="PF00082"/>
    </source>
</evidence>
<gene>
    <name evidence="4" type="ORF">TWF106_006493</name>
</gene>
<keyword evidence="1" id="KW-0378">Hydrolase</keyword>
<dbReference type="Pfam" id="PF00082">
    <property type="entry name" value="Peptidase_S8"/>
    <property type="match status" value="1"/>
</dbReference>
<evidence type="ECO:0000313" key="5">
    <source>
        <dbReference type="Proteomes" id="UP000472727"/>
    </source>
</evidence>
<dbReference type="GO" id="GO:0006508">
    <property type="term" value="P:proteolysis"/>
    <property type="evidence" value="ECO:0007669"/>
    <property type="project" value="UniProtKB-KW"/>
</dbReference>
<feature type="region of interest" description="Disordered" evidence="2">
    <location>
        <begin position="334"/>
        <end position="353"/>
    </location>
</feature>
<dbReference type="AlphaFoldDB" id="A0A7C8QP11"/>
<feature type="compositionally biased region" description="Basic and acidic residues" evidence="2">
    <location>
        <begin position="334"/>
        <end position="347"/>
    </location>
</feature>
<feature type="active site" description="Charge relay system" evidence="1">
    <location>
        <position position="121"/>
    </location>
</feature>
<dbReference type="GO" id="GO:0004252">
    <property type="term" value="F:serine-type endopeptidase activity"/>
    <property type="evidence" value="ECO:0007669"/>
    <property type="project" value="UniProtKB-UniRule"/>
</dbReference>
<dbReference type="Gene3D" id="3.40.50.1580">
    <property type="entry name" value="Nucleoside phosphorylase domain"/>
    <property type="match status" value="1"/>
</dbReference>
<keyword evidence="1" id="KW-0720">Serine protease</keyword>
<evidence type="ECO:0000256" key="1">
    <source>
        <dbReference type="PROSITE-ProRule" id="PRU01240"/>
    </source>
</evidence>
<dbReference type="SUPFAM" id="SSF52743">
    <property type="entry name" value="Subtilisin-like"/>
    <property type="match status" value="1"/>
</dbReference>
<dbReference type="Proteomes" id="UP000472727">
    <property type="component" value="Unassembled WGS sequence"/>
</dbReference>
<dbReference type="PROSITE" id="PS51892">
    <property type="entry name" value="SUBTILASE"/>
    <property type="match status" value="1"/>
</dbReference>
<dbReference type="PANTHER" id="PTHR46082">
    <property type="entry name" value="ATP/GTP-BINDING PROTEIN-RELATED"/>
    <property type="match status" value="1"/>
</dbReference>